<dbReference type="EMBL" id="FNRF01000003">
    <property type="protein sequence ID" value="SEA56183.1"/>
    <property type="molecule type" value="Genomic_DNA"/>
</dbReference>
<dbReference type="Proteomes" id="UP000182257">
    <property type="component" value="Unassembled WGS sequence"/>
</dbReference>
<feature type="domain" description="KilA-N DNA-binding" evidence="1">
    <location>
        <begin position="28"/>
        <end position="113"/>
    </location>
</feature>
<dbReference type="InterPro" id="IPR018873">
    <property type="entry name" value="KilA-N_DNA-bd_domain"/>
</dbReference>
<sequence>MGDDKKEKIIIVHGEHKDDVTLANIQARIFLVRGVQVMLDRDLAVFYKVETGQLNRQVKRNIGRFPEDFMFQLTKEEWEGLKCQIGISNTRGGDRRSLPYVFTEQGVSQLSGVLHNELAEKMSVKIIRAFVAMRRFLTANAALFQRMDMIEQKQLETDKKLDAVLDKIEELSPAVTTEQLFPSGCVWDAYMFVCDLIRSAKKRIILVDNFVDERVLTMLDKRNKGVPAEVHTRYYEQTKLDFDKHNQQYEPISYVQLPHAVHDRYLIVDNDVWLLGTSVKDMGRSLCTIIKVGFTPEIVMAMIK</sequence>
<dbReference type="AlphaFoldDB" id="A0A1H4C794"/>
<gene>
    <name evidence="2" type="ORF">SAMN05216462_1804</name>
</gene>
<evidence type="ECO:0000259" key="1">
    <source>
        <dbReference type="Pfam" id="PF10543"/>
    </source>
</evidence>
<dbReference type="Pfam" id="PF10543">
    <property type="entry name" value="ORF6N"/>
    <property type="match status" value="1"/>
</dbReference>
<name>A0A1H4C794_XYLRU</name>
<proteinExistence type="predicted"/>
<evidence type="ECO:0000313" key="2">
    <source>
        <dbReference type="EMBL" id="SEA56183.1"/>
    </source>
</evidence>
<organism evidence="2 3">
    <name type="scientific">Xylanibacter ruminicola</name>
    <name type="common">Prevotella ruminicola</name>
    <dbReference type="NCBI Taxonomy" id="839"/>
    <lineage>
        <taxon>Bacteria</taxon>
        <taxon>Pseudomonadati</taxon>
        <taxon>Bacteroidota</taxon>
        <taxon>Bacteroidia</taxon>
        <taxon>Bacteroidales</taxon>
        <taxon>Prevotellaceae</taxon>
        <taxon>Xylanibacter</taxon>
    </lineage>
</organism>
<reference evidence="2 3" key="1">
    <citation type="submission" date="2016-10" db="EMBL/GenBank/DDBJ databases">
        <authorList>
            <person name="de Groot N.N."/>
        </authorList>
    </citation>
    <scope>NUCLEOTIDE SEQUENCE [LARGE SCALE GENOMIC DNA]</scope>
    <source>
        <strain evidence="2 3">D31d</strain>
    </source>
</reference>
<protein>
    <submittedName>
        <fullName evidence="2">ORF6N domain-containing protein</fullName>
    </submittedName>
</protein>
<accession>A0A1H4C794</accession>
<dbReference type="SUPFAM" id="SSF56024">
    <property type="entry name" value="Phospholipase D/nuclease"/>
    <property type="match status" value="1"/>
</dbReference>
<evidence type="ECO:0000313" key="3">
    <source>
        <dbReference type="Proteomes" id="UP000182257"/>
    </source>
</evidence>